<protein>
    <submittedName>
        <fullName evidence="1">Uncharacterized protein</fullName>
    </submittedName>
</protein>
<gene>
    <name evidence="1" type="ORF">K239x_54260</name>
</gene>
<evidence type="ECO:0000313" key="2">
    <source>
        <dbReference type="Proteomes" id="UP000319817"/>
    </source>
</evidence>
<reference evidence="1 2" key="1">
    <citation type="submission" date="2019-02" db="EMBL/GenBank/DDBJ databases">
        <title>Deep-cultivation of Planctomycetes and their phenomic and genomic characterization uncovers novel biology.</title>
        <authorList>
            <person name="Wiegand S."/>
            <person name="Jogler M."/>
            <person name="Boedeker C."/>
            <person name="Pinto D."/>
            <person name="Vollmers J."/>
            <person name="Rivas-Marin E."/>
            <person name="Kohn T."/>
            <person name="Peeters S.H."/>
            <person name="Heuer A."/>
            <person name="Rast P."/>
            <person name="Oberbeckmann S."/>
            <person name="Bunk B."/>
            <person name="Jeske O."/>
            <person name="Meyerdierks A."/>
            <person name="Storesund J.E."/>
            <person name="Kallscheuer N."/>
            <person name="Luecker S."/>
            <person name="Lage O.M."/>
            <person name="Pohl T."/>
            <person name="Merkel B.J."/>
            <person name="Hornburger P."/>
            <person name="Mueller R.-W."/>
            <person name="Bruemmer F."/>
            <person name="Labrenz M."/>
            <person name="Spormann A.M."/>
            <person name="Op den Camp H."/>
            <person name="Overmann J."/>
            <person name="Amann R."/>
            <person name="Jetten M.S.M."/>
            <person name="Mascher T."/>
            <person name="Medema M.H."/>
            <person name="Devos D.P."/>
            <person name="Kaster A.-K."/>
            <person name="Ovreas L."/>
            <person name="Rohde M."/>
            <person name="Galperin M.Y."/>
            <person name="Jogler C."/>
        </authorList>
    </citation>
    <scope>NUCLEOTIDE SEQUENCE [LARGE SCALE GENOMIC DNA]</scope>
    <source>
        <strain evidence="1 2">K23_9</strain>
    </source>
</reference>
<sequence>MKVWTHHPSTFPITSPDLTVDATLSVYYRSREYRDAIHELHRHLKGETQFLWCLTTRNTFERHSESIDLIEWELDVPISQILAFYREDVWGEIYNGRSKDWAALITSSVSENVGALVRVPIDPSWATPHPIPVKYKSR</sequence>
<evidence type="ECO:0000313" key="1">
    <source>
        <dbReference type="EMBL" id="QDT13408.1"/>
    </source>
</evidence>
<organism evidence="1 2">
    <name type="scientific">Stieleria marina</name>
    <dbReference type="NCBI Taxonomy" id="1930275"/>
    <lineage>
        <taxon>Bacteria</taxon>
        <taxon>Pseudomonadati</taxon>
        <taxon>Planctomycetota</taxon>
        <taxon>Planctomycetia</taxon>
        <taxon>Pirellulales</taxon>
        <taxon>Pirellulaceae</taxon>
        <taxon>Stieleria</taxon>
    </lineage>
</organism>
<dbReference type="EMBL" id="CP036526">
    <property type="protein sequence ID" value="QDT13408.1"/>
    <property type="molecule type" value="Genomic_DNA"/>
</dbReference>
<proteinExistence type="predicted"/>
<name>A0A517P229_9BACT</name>
<dbReference type="AlphaFoldDB" id="A0A517P229"/>
<dbReference type="Proteomes" id="UP000319817">
    <property type="component" value="Chromosome"/>
</dbReference>
<accession>A0A517P229</accession>
<keyword evidence="2" id="KW-1185">Reference proteome</keyword>